<evidence type="ECO:0000259" key="4">
    <source>
        <dbReference type="Pfam" id="PF20769"/>
    </source>
</evidence>
<dbReference type="RefSeq" id="WP_143848123.1">
    <property type="nucleotide sequence ID" value="NZ_VLXZ01000004.1"/>
</dbReference>
<dbReference type="OrthoDB" id="2372097at2"/>
<evidence type="ECO:0000313" key="5">
    <source>
        <dbReference type="EMBL" id="TSB46893.1"/>
    </source>
</evidence>
<keyword evidence="6" id="KW-1185">Reference proteome</keyword>
<feature type="transmembrane region" description="Helical" evidence="1">
    <location>
        <begin position="5"/>
        <end position="22"/>
    </location>
</feature>
<dbReference type="InterPro" id="IPR014239">
    <property type="entry name" value="YpeB_PepSY1-2"/>
</dbReference>
<sequence length="445" mass="50422">MLKTIIIGLAVAAVIGTGWWGYQQKSEGDQLRIQAENSYQRAFHDLTFNLDQIEDELGKTLAMNSRKQLSPSLAEVWRITSLAQKNLGELPVQSVKTSDAEEFLYKMADFSYRTSVRDLDEVPLTDKEYQTLKDLHKHAGTIRENMRSMQAKAMNDQHSWVEASLNEDNQGEESIPGKFELMNKSVEGFSEVDWGASKDSIRNINGELKEALNGKEISEEEAKDIGRNYAGVGKGANVQISKTGKGLEYPAYTLVIDDPDHEADYYMDISQKGGEAIWFMQERQMGKQTVGLNEAAEKAKTFLEDHGKSNMELVDSTQYDNTGVFEFVYTQDDVRVYPESILIEVALDNGDVTSYEAKGYLINHQENRDIPSVKLSRDEAKENVNPRVEVMEEHIAMVKNSIDEDVLCYEFLGVLDDDTFRIFINAEDGQEEKVERLIQSEPVYQ</sequence>
<dbReference type="Pfam" id="PF20769">
    <property type="entry name" value="YPEB_N"/>
    <property type="match status" value="1"/>
</dbReference>
<evidence type="ECO:0000259" key="3">
    <source>
        <dbReference type="Pfam" id="PF14620"/>
    </source>
</evidence>
<dbReference type="EMBL" id="VLXZ01000004">
    <property type="protein sequence ID" value="TSB46893.1"/>
    <property type="molecule type" value="Genomic_DNA"/>
</dbReference>
<keyword evidence="1" id="KW-0472">Membrane</keyword>
<feature type="domain" description="PepSY" evidence="2">
    <location>
        <begin position="374"/>
        <end position="435"/>
    </location>
</feature>
<keyword evidence="1" id="KW-0812">Transmembrane</keyword>
<dbReference type="Pfam" id="PF03413">
    <property type="entry name" value="PepSY"/>
    <property type="match status" value="1"/>
</dbReference>
<keyword evidence="1" id="KW-1133">Transmembrane helix</keyword>
<organism evidence="5 6">
    <name type="scientific">Alkalicoccobacillus porphyridii</name>
    <dbReference type="NCBI Taxonomy" id="2597270"/>
    <lineage>
        <taxon>Bacteria</taxon>
        <taxon>Bacillati</taxon>
        <taxon>Bacillota</taxon>
        <taxon>Bacilli</taxon>
        <taxon>Bacillales</taxon>
        <taxon>Bacillaceae</taxon>
        <taxon>Alkalicoccobacillus</taxon>
    </lineage>
</organism>
<name>A0A553ZZN6_9BACI</name>
<reference evidence="5 6" key="1">
    <citation type="submission" date="2019-07" db="EMBL/GenBank/DDBJ databases">
        <authorList>
            <person name="Park Y.J."/>
            <person name="Jeong S.E."/>
            <person name="Jung H.S."/>
        </authorList>
    </citation>
    <scope>NUCLEOTIDE SEQUENCE [LARGE SCALE GENOMIC DNA]</scope>
    <source>
        <strain evidence="6">P16(2019)</strain>
    </source>
</reference>
<proteinExistence type="predicted"/>
<gene>
    <name evidence="5" type="primary">ypeB</name>
    <name evidence="5" type="ORF">FN960_07680</name>
</gene>
<dbReference type="NCBIfam" id="TIGR02889">
    <property type="entry name" value="spore_YpeB"/>
    <property type="match status" value="1"/>
</dbReference>
<feature type="domain" description="Sporulation protein YpeB PepSY1 and PepSY2" evidence="3">
    <location>
        <begin position="176"/>
        <end position="371"/>
    </location>
</feature>
<dbReference type="InterPro" id="IPR048402">
    <property type="entry name" value="YpeB_N"/>
</dbReference>
<feature type="domain" description="Sporulation protein YpeB N-terminal" evidence="4">
    <location>
        <begin position="29"/>
        <end position="162"/>
    </location>
</feature>
<dbReference type="AlphaFoldDB" id="A0A553ZZN6"/>
<evidence type="ECO:0000256" key="1">
    <source>
        <dbReference type="SAM" id="Phobius"/>
    </source>
</evidence>
<dbReference type="Proteomes" id="UP000318521">
    <property type="component" value="Unassembled WGS sequence"/>
</dbReference>
<evidence type="ECO:0000313" key="6">
    <source>
        <dbReference type="Proteomes" id="UP000318521"/>
    </source>
</evidence>
<dbReference type="InterPro" id="IPR025711">
    <property type="entry name" value="PepSY"/>
</dbReference>
<dbReference type="GO" id="GO:0009847">
    <property type="term" value="P:spore germination"/>
    <property type="evidence" value="ECO:0007669"/>
    <property type="project" value="InterPro"/>
</dbReference>
<dbReference type="Pfam" id="PF14620">
    <property type="entry name" value="YPEB_PepSY1-2"/>
    <property type="match status" value="1"/>
</dbReference>
<protein>
    <submittedName>
        <fullName evidence="5">Germination protein YpeB</fullName>
    </submittedName>
</protein>
<evidence type="ECO:0000259" key="2">
    <source>
        <dbReference type="Pfam" id="PF03413"/>
    </source>
</evidence>
<accession>A0A553ZZN6</accession>
<comment type="caution">
    <text evidence="5">The sequence shown here is derived from an EMBL/GenBank/DDBJ whole genome shotgun (WGS) entry which is preliminary data.</text>
</comment>